<keyword evidence="4 7" id="KW-1133">Transmembrane helix</keyword>
<dbReference type="Pfam" id="PF00892">
    <property type="entry name" value="EamA"/>
    <property type="match status" value="2"/>
</dbReference>
<feature type="transmembrane region" description="Helical" evidence="7">
    <location>
        <begin position="400"/>
        <end position="420"/>
    </location>
</feature>
<evidence type="ECO:0000256" key="5">
    <source>
        <dbReference type="ARBA" id="ARBA00023136"/>
    </source>
</evidence>
<evidence type="ECO:0000256" key="1">
    <source>
        <dbReference type="ARBA" id="ARBA00004141"/>
    </source>
</evidence>
<comment type="caution">
    <text evidence="9">The sequence shown here is derived from an EMBL/GenBank/DDBJ whole genome shotgun (WGS) entry which is preliminary data.</text>
</comment>
<keyword evidence="10" id="KW-1185">Reference proteome</keyword>
<feature type="compositionally biased region" description="Basic residues" evidence="6">
    <location>
        <begin position="120"/>
        <end position="131"/>
    </location>
</feature>
<name>A0A554SQE7_9ACTN</name>
<gene>
    <name evidence="9" type="ORF">FNM00_01310</name>
</gene>
<keyword evidence="5 7" id="KW-0472">Membrane</keyword>
<organism evidence="9 10">
    <name type="scientific">Aeromicrobium piscarium</name>
    <dbReference type="NCBI Taxonomy" id="2590901"/>
    <lineage>
        <taxon>Bacteria</taxon>
        <taxon>Bacillati</taxon>
        <taxon>Actinomycetota</taxon>
        <taxon>Actinomycetes</taxon>
        <taxon>Propionibacteriales</taxon>
        <taxon>Nocardioidaceae</taxon>
        <taxon>Aeromicrobium</taxon>
    </lineage>
</organism>
<feature type="compositionally biased region" description="Basic and acidic residues" evidence="6">
    <location>
        <begin position="53"/>
        <end position="63"/>
    </location>
</feature>
<feature type="transmembrane region" description="Helical" evidence="7">
    <location>
        <begin position="426"/>
        <end position="448"/>
    </location>
</feature>
<feature type="compositionally biased region" description="Basic residues" evidence="6">
    <location>
        <begin position="205"/>
        <end position="218"/>
    </location>
</feature>
<feature type="compositionally biased region" description="Basic residues" evidence="6">
    <location>
        <begin position="139"/>
        <end position="158"/>
    </location>
</feature>
<feature type="compositionally biased region" description="Basic and acidic residues" evidence="6">
    <location>
        <begin position="77"/>
        <end position="95"/>
    </location>
</feature>
<feature type="region of interest" description="Disordered" evidence="6">
    <location>
        <begin position="1"/>
        <end position="244"/>
    </location>
</feature>
<feature type="transmembrane region" description="Helical" evidence="7">
    <location>
        <begin position="601"/>
        <end position="623"/>
    </location>
</feature>
<dbReference type="PANTHER" id="PTHR32322:SF2">
    <property type="entry name" value="EAMA DOMAIN-CONTAINING PROTEIN"/>
    <property type="match status" value="1"/>
</dbReference>
<dbReference type="PANTHER" id="PTHR32322">
    <property type="entry name" value="INNER MEMBRANE TRANSPORTER"/>
    <property type="match status" value="1"/>
</dbReference>
<proteinExistence type="inferred from homology"/>
<evidence type="ECO:0000256" key="2">
    <source>
        <dbReference type="ARBA" id="ARBA00007362"/>
    </source>
</evidence>
<feature type="transmembrane region" description="Helical" evidence="7">
    <location>
        <begin position="338"/>
        <end position="358"/>
    </location>
</feature>
<dbReference type="GO" id="GO:0016020">
    <property type="term" value="C:membrane"/>
    <property type="evidence" value="ECO:0007669"/>
    <property type="project" value="UniProtKB-SubCell"/>
</dbReference>
<feature type="compositionally biased region" description="Basic residues" evidence="6">
    <location>
        <begin position="179"/>
        <end position="190"/>
    </location>
</feature>
<evidence type="ECO:0000313" key="10">
    <source>
        <dbReference type="Proteomes" id="UP000316988"/>
    </source>
</evidence>
<feature type="compositionally biased region" description="Low complexity" evidence="6">
    <location>
        <begin position="162"/>
        <end position="171"/>
    </location>
</feature>
<feature type="transmembrane region" description="Helical" evidence="7">
    <location>
        <begin position="481"/>
        <end position="499"/>
    </location>
</feature>
<evidence type="ECO:0000313" key="9">
    <source>
        <dbReference type="EMBL" id="TSD68548.1"/>
    </source>
</evidence>
<feature type="transmembrane region" description="Helical" evidence="7">
    <location>
        <begin position="370"/>
        <end position="388"/>
    </location>
</feature>
<evidence type="ECO:0000259" key="8">
    <source>
        <dbReference type="Pfam" id="PF00892"/>
    </source>
</evidence>
<feature type="transmembrane region" description="Helical" evidence="7">
    <location>
        <begin position="511"/>
        <end position="533"/>
    </location>
</feature>
<feature type="compositionally biased region" description="Basic residues" evidence="6">
    <location>
        <begin position="228"/>
        <end position="244"/>
    </location>
</feature>
<comment type="subcellular location">
    <subcellularLocation>
        <location evidence="1">Membrane</location>
        <topology evidence="1">Multi-pass membrane protein</topology>
    </subcellularLocation>
</comment>
<evidence type="ECO:0000256" key="4">
    <source>
        <dbReference type="ARBA" id="ARBA00022989"/>
    </source>
</evidence>
<dbReference type="InterPro" id="IPR037185">
    <property type="entry name" value="EmrE-like"/>
</dbReference>
<evidence type="ECO:0000256" key="6">
    <source>
        <dbReference type="SAM" id="MobiDB-lite"/>
    </source>
</evidence>
<feature type="region of interest" description="Disordered" evidence="6">
    <location>
        <begin position="259"/>
        <end position="332"/>
    </location>
</feature>
<dbReference type="SUPFAM" id="SSF103481">
    <property type="entry name" value="Multidrug resistance efflux transporter EmrE"/>
    <property type="match status" value="2"/>
</dbReference>
<evidence type="ECO:0000256" key="3">
    <source>
        <dbReference type="ARBA" id="ARBA00022692"/>
    </source>
</evidence>
<dbReference type="OrthoDB" id="3577499at2"/>
<evidence type="ECO:0000256" key="7">
    <source>
        <dbReference type="SAM" id="Phobius"/>
    </source>
</evidence>
<feature type="domain" description="EamA" evidence="8">
    <location>
        <begin position="485"/>
        <end position="617"/>
    </location>
</feature>
<reference evidence="9 10" key="1">
    <citation type="submission" date="2019-07" db="EMBL/GenBank/DDBJ databases">
        <authorList>
            <person name="Zhao L.H."/>
        </authorList>
    </citation>
    <scope>NUCLEOTIDE SEQUENCE [LARGE SCALE GENOMIC DNA]</scope>
    <source>
        <strain evidence="9 10">Co35</strain>
    </source>
</reference>
<keyword evidence="3 7" id="KW-0812">Transmembrane</keyword>
<protein>
    <submittedName>
        <fullName evidence="9">DMT family transporter</fullName>
    </submittedName>
</protein>
<accession>A0A554SQE7</accession>
<feature type="transmembrane region" description="Helical" evidence="7">
    <location>
        <begin position="576"/>
        <end position="595"/>
    </location>
</feature>
<comment type="similarity">
    <text evidence="2">Belongs to the EamA transporter family.</text>
</comment>
<dbReference type="EMBL" id="VLNT01000001">
    <property type="protein sequence ID" value="TSD68548.1"/>
    <property type="molecule type" value="Genomic_DNA"/>
</dbReference>
<dbReference type="AlphaFoldDB" id="A0A554SQE7"/>
<dbReference type="Proteomes" id="UP000316988">
    <property type="component" value="Unassembled WGS sequence"/>
</dbReference>
<feature type="compositionally biased region" description="Basic residues" evidence="6">
    <location>
        <begin position="96"/>
        <end position="112"/>
    </location>
</feature>
<sequence length="637" mass="66966">MSGCPRLWRRAARSVSGAGSLSGLTPPPYPAVGDDGRDEPTSSPDADSGIADRPARGGGDRLVHRSRGRRGGAACQPDERSADHGVQRTGGEPRARRPRLHHQRLGSRPRRLRGADQHRRDRRRHPSRRAHDRPGGARAPRRHTLGRRYRRQRRRTRRDRAPGAAGAGTRRSVGDSRPLSRHTRQPRRYRGTAGRWRGSAAPGHQGHRVRRRLSTRRSLHGEPGGSRTSRHHSAASGHRCRVRPRRLFRRAADLSGRARPRRRFLADAGDPAAPSARTGRDHRLHRPVPCAGGQRGREQPAVPGGSPRGRVPGTGRRTRTRAPGPAGREAQRPDAVNPYLAVLLAAVCFGTTGTALALGPDDATSFSAGVARVVLGGGVLGIVAWATSRGTRLPRSPRSSALMVVGAAGVLAYQPAFFLGTTSNGVAIGTVVALGSAPVMTGALEWLLTARPPSPVWFAATLIATVGVVLLSGVLDTAAGVSALGLAGSLGAGLSYAVYTLSGKALIDGGLTPRASMGTIFGAAAVLGLPLLAFAHTSWIATGGGVATILWLGLVTTVVAYLLFGHGLRALRASTVSTLTLAEPLTATVLGLLVLREKMNLSAALGLAVIAVGIGVLGFGGRAGGRDEPTPRRAPRR</sequence>
<feature type="transmembrane region" description="Helical" evidence="7">
    <location>
        <begin position="455"/>
        <end position="475"/>
    </location>
</feature>
<feature type="domain" description="EamA" evidence="8">
    <location>
        <begin position="339"/>
        <end position="472"/>
    </location>
</feature>
<feature type="transmembrane region" description="Helical" evidence="7">
    <location>
        <begin position="539"/>
        <end position="564"/>
    </location>
</feature>
<dbReference type="InterPro" id="IPR050638">
    <property type="entry name" value="AA-Vitamin_Transporters"/>
</dbReference>
<feature type="compositionally biased region" description="Low complexity" evidence="6">
    <location>
        <begin position="300"/>
        <end position="328"/>
    </location>
</feature>
<dbReference type="InterPro" id="IPR000620">
    <property type="entry name" value="EamA_dom"/>
</dbReference>